<dbReference type="GO" id="GO:0016020">
    <property type="term" value="C:membrane"/>
    <property type="evidence" value="ECO:0007669"/>
    <property type="project" value="UniProtKB-UniRule"/>
</dbReference>
<dbReference type="Gene3D" id="1.25.40.590">
    <property type="entry name" value="Type IV / VI secretion system, DotU"/>
    <property type="match status" value="1"/>
</dbReference>
<dbReference type="Pfam" id="PF00691">
    <property type="entry name" value="OmpA"/>
    <property type="match status" value="1"/>
</dbReference>
<dbReference type="EMBL" id="PNYB01000015">
    <property type="protein sequence ID" value="PMS21882.1"/>
    <property type="molecule type" value="Genomic_DNA"/>
</dbReference>
<dbReference type="NCBIfam" id="TIGR03349">
    <property type="entry name" value="IV_VI_DotU"/>
    <property type="match status" value="1"/>
</dbReference>
<accession>A0A2N7VXJ7</accession>
<sequence>MGDQAMTMPRGEPAAAAALTSRLRRNPLIEAGHPLLALACRVKLNPFDEELESLRSRLGEMVNAFDEAVQRERVDEETRLAARYCICTFVDEVVAATPSGRGGAWARQSLLVLFHAQASGGERFFGILQEFSQDANQNIDALELLYVMLALGMEGRYRPLVGGSAQLQAVRDQLRRRVIAARGAAPAWPGTALGERNIGHRGWRGSTAMLIGAVAASLTAFVCVAQARLHAQAQPVIDMLARVGVASEYAPEPTPSVSTGSLAARFERRLSAELAARRLTLVDDHGKAVLTLGSDGLFASGSATVLSTRVALLKQIGAALRDLDVRIVVTGHTDDEPPSPGRPSNWQLSLARATYVVGLLSAEAGGAERFLAQGRGAEVPVAPNDTPADRARNRRVVITIVANGAGL</sequence>
<dbReference type="Pfam" id="PF09850">
    <property type="entry name" value="DotU"/>
    <property type="match status" value="1"/>
</dbReference>
<dbReference type="AlphaFoldDB" id="A0A2N7VXJ7"/>
<evidence type="ECO:0000313" key="4">
    <source>
        <dbReference type="Proteomes" id="UP000235347"/>
    </source>
</evidence>
<gene>
    <name evidence="3" type="ORF">C0Z19_18115</name>
</gene>
<reference evidence="3 4" key="1">
    <citation type="submission" date="2018-01" db="EMBL/GenBank/DDBJ databases">
        <title>Whole genome analyses suggest that Burkholderia sensu lato contains two further novel genera in the rhizoxinica-symbiotica group Mycetohabitans gen. nov., and Trinickia gen. nov.: implications for the evolution of diazotrophy and nodulation in the Burkholderiaceae.</title>
        <authorList>
            <person name="Estrada-de los Santos P."/>
            <person name="Palmer M."/>
            <person name="Chavez-Ramirez B."/>
            <person name="Beukes C."/>
            <person name="Steenkamp E.T."/>
            <person name="Hirsch A.M."/>
            <person name="Manyaka P."/>
            <person name="Maluk M."/>
            <person name="Lafos M."/>
            <person name="Crook M."/>
            <person name="Gross E."/>
            <person name="Simon M.F."/>
            <person name="Bueno dos Reis Junior F."/>
            <person name="Poole P.S."/>
            <person name="Venter S.N."/>
            <person name="James E.K."/>
        </authorList>
    </citation>
    <scope>NUCLEOTIDE SEQUENCE [LARGE SCALE GENOMIC DNA]</scope>
    <source>
        <strain evidence="3 4">GP25-8</strain>
    </source>
</reference>
<feature type="domain" description="OmpA-like" evidence="2">
    <location>
        <begin position="285"/>
        <end position="404"/>
    </location>
</feature>
<dbReference type="InterPro" id="IPR036737">
    <property type="entry name" value="OmpA-like_sf"/>
</dbReference>
<keyword evidence="4" id="KW-1185">Reference proteome</keyword>
<dbReference type="SUPFAM" id="SSF103088">
    <property type="entry name" value="OmpA-like"/>
    <property type="match status" value="1"/>
</dbReference>
<dbReference type="InterPro" id="IPR050330">
    <property type="entry name" value="Bact_OuterMem_StrucFunc"/>
</dbReference>
<dbReference type="Gene3D" id="3.30.1330.60">
    <property type="entry name" value="OmpA-like domain"/>
    <property type="match status" value="1"/>
</dbReference>
<protein>
    <submittedName>
        <fullName evidence="3">Type IV secretion protein DotU</fullName>
    </submittedName>
</protein>
<evidence type="ECO:0000259" key="2">
    <source>
        <dbReference type="PROSITE" id="PS51123"/>
    </source>
</evidence>
<dbReference type="NCBIfam" id="NF038228">
    <property type="entry name" value="IcmH_DotU_IVB"/>
    <property type="match status" value="1"/>
</dbReference>
<name>A0A2N7VXJ7_9BURK</name>
<dbReference type="Proteomes" id="UP000235347">
    <property type="component" value="Unassembled WGS sequence"/>
</dbReference>
<dbReference type="InterPro" id="IPR038522">
    <property type="entry name" value="T4/T6SS_DotU_sf"/>
</dbReference>
<dbReference type="PANTHER" id="PTHR30329">
    <property type="entry name" value="STATOR ELEMENT OF FLAGELLAR MOTOR COMPLEX"/>
    <property type="match status" value="1"/>
</dbReference>
<dbReference type="InterPro" id="IPR017732">
    <property type="entry name" value="T4/T6SS_DotU"/>
</dbReference>
<dbReference type="PANTHER" id="PTHR30329:SF19">
    <property type="entry name" value="OUTER MEMBRANE PROTEIN, OMPA FAMILY"/>
    <property type="match status" value="1"/>
</dbReference>
<organism evidence="3 4">
    <name type="scientific">Trinickia soli</name>
    <dbReference type="NCBI Taxonomy" id="380675"/>
    <lineage>
        <taxon>Bacteria</taxon>
        <taxon>Pseudomonadati</taxon>
        <taxon>Pseudomonadota</taxon>
        <taxon>Betaproteobacteria</taxon>
        <taxon>Burkholderiales</taxon>
        <taxon>Burkholderiaceae</taxon>
        <taxon>Trinickia</taxon>
    </lineage>
</organism>
<dbReference type="PROSITE" id="PS51123">
    <property type="entry name" value="OMPA_2"/>
    <property type="match status" value="1"/>
</dbReference>
<evidence type="ECO:0000313" key="3">
    <source>
        <dbReference type="EMBL" id="PMS21882.1"/>
    </source>
</evidence>
<dbReference type="CDD" id="cd07185">
    <property type="entry name" value="OmpA_C-like"/>
    <property type="match status" value="1"/>
</dbReference>
<comment type="caution">
    <text evidence="3">The sequence shown here is derived from an EMBL/GenBank/DDBJ whole genome shotgun (WGS) entry which is preliminary data.</text>
</comment>
<proteinExistence type="predicted"/>
<keyword evidence="1" id="KW-0472">Membrane</keyword>
<evidence type="ECO:0000256" key="1">
    <source>
        <dbReference type="PROSITE-ProRule" id="PRU00473"/>
    </source>
</evidence>
<dbReference type="InterPro" id="IPR006665">
    <property type="entry name" value="OmpA-like"/>
</dbReference>
<dbReference type="RefSeq" id="WP_102611207.1">
    <property type="nucleotide sequence ID" value="NZ_CADIKD010000003.1"/>
</dbReference>